<organism evidence="1 2">
    <name type="scientific">Streptomyces ferrugineus</name>
    <dbReference type="NCBI Taxonomy" id="1413221"/>
    <lineage>
        <taxon>Bacteria</taxon>
        <taxon>Bacillati</taxon>
        <taxon>Actinomycetota</taxon>
        <taxon>Actinomycetes</taxon>
        <taxon>Kitasatosporales</taxon>
        <taxon>Streptomycetaceae</taxon>
        <taxon>Streptomyces</taxon>
    </lineage>
</organism>
<dbReference type="KEGG" id="sfeu:IM697_28920"/>
<keyword evidence="2" id="KW-1185">Reference proteome</keyword>
<dbReference type="Proteomes" id="UP000594205">
    <property type="component" value="Chromosome"/>
</dbReference>
<protein>
    <submittedName>
        <fullName evidence="1">Uncharacterized protein</fullName>
    </submittedName>
</protein>
<proteinExistence type="predicted"/>
<evidence type="ECO:0000313" key="1">
    <source>
        <dbReference type="EMBL" id="QOV34158.1"/>
    </source>
</evidence>
<reference evidence="1 2" key="1">
    <citation type="submission" date="2020-10" db="EMBL/GenBank/DDBJ databases">
        <title>Streptomyces ferrugineus complate genome analysis.</title>
        <authorList>
            <person name="Anwar N."/>
        </authorList>
    </citation>
    <scope>NUCLEOTIDE SEQUENCE [LARGE SCALE GENOMIC DNA]</scope>
    <source>
        <strain evidence="1 2">CCTCC AA2014009</strain>
    </source>
</reference>
<accession>A0A7M2SFB8</accession>
<dbReference type="RefSeq" id="WP_194039031.1">
    <property type="nucleotide sequence ID" value="NZ_CP063373.1"/>
</dbReference>
<gene>
    <name evidence="1" type="ORF">IM697_28920</name>
</gene>
<dbReference type="AlphaFoldDB" id="A0A7M2SFB8"/>
<dbReference type="EMBL" id="CP063373">
    <property type="protein sequence ID" value="QOV34158.1"/>
    <property type="molecule type" value="Genomic_DNA"/>
</dbReference>
<evidence type="ECO:0000313" key="2">
    <source>
        <dbReference type="Proteomes" id="UP000594205"/>
    </source>
</evidence>
<sequence length="95" mass="10875">MWAGNFQRRLHLDLEAGIVQVEDHARERREVVVFRVLDGEDQPDGRDEVARLGQQVLARLVVAPVSVRLRLAEDLPRLLASADPSRAPHRRPVRR</sequence>
<name>A0A7M2SFB8_9ACTN</name>